<proteinExistence type="predicted"/>
<dbReference type="SUPFAM" id="SSF56672">
    <property type="entry name" value="DNA/RNA polymerases"/>
    <property type="match status" value="1"/>
</dbReference>
<dbReference type="CDD" id="cd00303">
    <property type="entry name" value="retropepsin_like"/>
    <property type="match status" value="1"/>
</dbReference>
<name>A0A4S4M0T5_9APHY</name>
<dbReference type="AlphaFoldDB" id="A0A4S4M0T5"/>
<feature type="non-terminal residue" evidence="1">
    <location>
        <position position="1"/>
    </location>
</feature>
<dbReference type="CDD" id="cd01647">
    <property type="entry name" value="RT_LTR"/>
    <property type="match status" value="1"/>
</dbReference>
<dbReference type="Proteomes" id="UP000308730">
    <property type="component" value="Unassembled WGS sequence"/>
</dbReference>
<dbReference type="Gene3D" id="3.10.10.10">
    <property type="entry name" value="HIV Type 1 Reverse Transcriptase, subunit A, domain 1"/>
    <property type="match status" value="1"/>
</dbReference>
<dbReference type="EMBL" id="SGPM01000582">
    <property type="protein sequence ID" value="THH18639.1"/>
    <property type="molecule type" value="Genomic_DNA"/>
</dbReference>
<gene>
    <name evidence="1" type="ORF">EUX98_g8920</name>
</gene>
<organism evidence="1 2">
    <name type="scientific">Antrodiella citrinella</name>
    <dbReference type="NCBI Taxonomy" id="2447956"/>
    <lineage>
        <taxon>Eukaryota</taxon>
        <taxon>Fungi</taxon>
        <taxon>Dikarya</taxon>
        <taxon>Basidiomycota</taxon>
        <taxon>Agaricomycotina</taxon>
        <taxon>Agaricomycetes</taxon>
        <taxon>Polyporales</taxon>
        <taxon>Steccherinaceae</taxon>
        <taxon>Antrodiella</taxon>
    </lineage>
</organism>
<dbReference type="Gene3D" id="2.40.70.10">
    <property type="entry name" value="Acid Proteases"/>
    <property type="match status" value="1"/>
</dbReference>
<dbReference type="InterPro" id="IPR043128">
    <property type="entry name" value="Rev_trsase/Diguanyl_cyclase"/>
</dbReference>
<dbReference type="InterPro" id="IPR051320">
    <property type="entry name" value="Viral_Replic_Matur_Polypro"/>
</dbReference>
<evidence type="ECO:0000313" key="1">
    <source>
        <dbReference type="EMBL" id="THH18639.1"/>
    </source>
</evidence>
<dbReference type="Gene3D" id="3.30.70.270">
    <property type="match status" value="2"/>
</dbReference>
<protein>
    <recommendedName>
        <fullName evidence="3">Reverse transcriptase/retrotransposon-derived protein RNase H-like domain-containing protein</fullName>
    </recommendedName>
</protein>
<dbReference type="InterPro" id="IPR021109">
    <property type="entry name" value="Peptidase_aspartic_dom_sf"/>
</dbReference>
<dbReference type="InterPro" id="IPR043502">
    <property type="entry name" value="DNA/RNA_pol_sf"/>
</dbReference>
<dbReference type="PANTHER" id="PTHR33064">
    <property type="entry name" value="POL PROTEIN"/>
    <property type="match status" value="1"/>
</dbReference>
<sequence length="761" mass="84594">PGVMAQELVPIPEAPEPVDVPDFSPDEYATTVTQVEGEDNQYYVSCPYDTYLSGLPPGAVPKPLKTGGGSHHLRCIRSKVNNREEVDCILDGGSQIISMSEATCHALSLPYDPATRMSMQSANGTMDTSLGLCRNIPFSIGHIIVYLQVHNYTNEEQTITITCPNSGIKTTLPTFPRTRPKFSMPMPFGELIDDLGEHAYVLEHDSESESLAVLAYTPRPISRTQLISLYLSQCTSAYIEQDISDSIQTQHLLDIDPSPPPSPVSPFASTFFAVASQPSVPADLLQSSPFPSRSEIHRPGYAVSVSDAPPTRQSYISAKKKYKPVHLKVDPVRATLPSEFRIERNIIGDPLATMPALPTRPPKFVPTGRYTAERQVAFRKNHDTGFLFPAELDLVDWLVCQHEKGFAWSDSERGKFKPEYFPPIKLPVLPHTPWVEKNIPIPPGLYEEVCGIIWKKIAAGVYEPSNSSYRSRWFCVLKKDGKSLRLVHSLEPLNKVTIQHVGVTPIPDQLAERFGGRPCLGTLDLYVGYDERELHPDSRDLTTFQTPHGAQRLTTLPMGWSNSVPIFHDDVSFILREEIPEYAGVYIDDVGIIGPATDYPLPDSCFETIPENRDIRRFVFEHLQNVNRILQRLKYAGATCSGTKSFLIIREGMVLGHRCTPNGREPEPSRVDAIYNWGPCRNVSEARAFLGTAGILRNFVSNFGKIAAPITKLTRKDAVFEWSTAQIEAQRTLKEAILASPALRAIDYNSPCPVILAVDVT</sequence>
<reference evidence="1 2" key="1">
    <citation type="submission" date="2019-02" db="EMBL/GenBank/DDBJ databases">
        <title>Genome sequencing of the rare red list fungi Antrodiella citrinella (Flaviporus citrinellus).</title>
        <authorList>
            <person name="Buettner E."/>
            <person name="Kellner H."/>
        </authorList>
    </citation>
    <scope>NUCLEOTIDE SEQUENCE [LARGE SCALE GENOMIC DNA]</scope>
    <source>
        <strain evidence="1 2">DSM 108506</strain>
    </source>
</reference>
<dbReference type="OrthoDB" id="5599163at2759"/>
<evidence type="ECO:0000313" key="2">
    <source>
        <dbReference type="Proteomes" id="UP000308730"/>
    </source>
</evidence>
<evidence type="ECO:0008006" key="3">
    <source>
        <dbReference type="Google" id="ProtNLM"/>
    </source>
</evidence>
<comment type="caution">
    <text evidence="1">The sequence shown here is derived from an EMBL/GenBank/DDBJ whole genome shotgun (WGS) entry which is preliminary data.</text>
</comment>
<dbReference type="PANTHER" id="PTHR33064:SF37">
    <property type="entry name" value="RIBONUCLEASE H"/>
    <property type="match status" value="1"/>
</dbReference>
<keyword evidence="2" id="KW-1185">Reference proteome</keyword>
<accession>A0A4S4M0T5</accession>